<accession>A0A6F9DCH0</accession>
<evidence type="ECO:0000256" key="1">
    <source>
        <dbReference type="ARBA" id="ARBA00004370"/>
    </source>
</evidence>
<feature type="signal peptide" evidence="8">
    <location>
        <begin position="1"/>
        <end position="21"/>
    </location>
</feature>
<evidence type="ECO:0000256" key="5">
    <source>
        <dbReference type="ARBA" id="ARBA00023180"/>
    </source>
</evidence>
<feature type="chain" id="PRO_5026036703" evidence="8">
    <location>
        <begin position="22"/>
        <end position="274"/>
    </location>
</feature>
<keyword evidence="5" id="KW-0325">Glycoprotein</keyword>
<keyword evidence="3 7" id="KW-0472">Membrane</keyword>
<comment type="similarity">
    <text evidence="6 7">Belongs to the ephrin family.</text>
</comment>
<dbReference type="PRINTS" id="PR01347">
    <property type="entry name" value="EPHRIN"/>
</dbReference>
<dbReference type="GO" id="GO:0005886">
    <property type="term" value="C:plasma membrane"/>
    <property type="evidence" value="ECO:0007669"/>
    <property type="project" value="TreeGrafter"/>
</dbReference>
<dbReference type="GO" id="GO:0048013">
    <property type="term" value="P:ephrin receptor signaling pathway"/>
    <property type="evidence" value="ECO:0007669"/>
    <property type="project" value="TreeGrafter"/>
</dbReference>
<dbReference type="Pfam" id="PF00812">
    <property type="entry name" value="Ephrin"/>
    <property type="match status" value="1"/>
</dbReference>
<reference evidence="10" key="1">
    <citation type="submission" date="2020-04" db="EMBL/GenBank/DDBJ databases">
        <authorList>
            <person name="Neveu A P."/>
        </authorList>
    </citation>
    <scope>NUCLEOTIDE SEQUENCE</scope>
    <source>
        <tissue evidence="10">Whole embryo</tissue>
    </source>
</reference>
<evidence type="ECO:0000313" key="10">
    <source>
        <dbReference type="EMBL" id="CAB3241349.1"/>
    </source>
</evidence>
<dbReference type="PANTHER" id="PTHR11304">
    <property type="entry name" value="EPHRIN"/>
    <property type="match status" value="1"/>
</dbReference>
<dbReference type="AlphaFoldDB" id="A0A6F9DCH0"/>
<comment type="subcellular location">
    <subcellularLocation>
        <location evidence="1">Membrane</location>
    </subcellularLocation>
</comment>
<dbReference type="PROSITE" id="PS51551">
    <property type="entry name" value="EPHRIN_RBD_2"/>
    <property type="match status" value="1"/>
</dbReference>
<organism evidence="10">
    <name type="scientific">Phallusia mammillata</name>
    <dbReference type="NCBI Taxonomy" id="59560"/>
    <lineage>
        <taxon>Eukaryota</taxon>
        <taxon>Metazoa</taxon>
        <taxon>Chordata</taxon>
        <taxon>Tunicata</taxon>
        <taxon>Ascidiacea</taxon>
        <taxon>Phlebobranchia</taxon>
        <taxon>Ascidiidae</taxon>
        <taxon>Phallusia</taxon>
    </lineage>
</organism>
<sequence>MNMMRFASMFVLFYFCQCCVGGATRHVLYWNSIMSPQLKDRDHITHVKIGEFMDILCPHRSLQGITGGPREPATFDLLNVTESEYNECHARGKGKFMFACNKPERENKLTLKFQTISPSPLGFRFQYCADYYFMALPRGRRSRHGCSKDTTRIHIRVACKDETTTVETTTEATTTTVKTAKPEDVLSDVIKRIRHHKKPSADPVKTEDIVIPELTNPFDIETELSENNPQVLKVVSGHRDVGGGENSASSFGKSTLLLAATVTAGFVISKFIVS</sequence>
<evidence type="ECO:0000256" key="7">
    <source>
        <dbReference type="RuleBase" id="RU004375"/>
    </source>
</evidence>
<keyword evidence="4" id="KW-1015">Disulfide bond</keyword>
<dbReference type="PANTHER" id="PTHR11304:SF29">
    <property type="entry name" value="EPHRIN"/>
    <property type="match status" value="1"/>
</dbReference>
<dbReference type="InterPro" id="IPR008972">
    <property type="entry name" value="Cupredoxin"/>
</dbReference>
<dbReference type="SUPFAM" id="SSF49503">
    <property type="entry name" value="Cupredoxins"/>
    <property type="match status" value="1"/>
</dbReference>
<gene>
    <name evidence="10" type="primary">Efna.d</name>
</gene>
<dbReference type="Gene3D" id="2.60.40.420">
    <property type="entry name" value="Cupredoxins - blue copper proteins"/>
    <property type="match status" value="1"/>
</dbReference>
<keyword evidence="2 8" id="KW-0732">Signal</keyword>
<proteinExistence type="evidence at transcript level"/>
<dbReference type="InterPro" id="IPR001799">
    <property type="entry name" value="Ephrin_RBD"/>
</dbReference>
<evidence type="ECO:0000256" key="8">
    <source>
        <dbReference type="SAM" id="SignalP"/>
    </source>
</evidence>
<protein>
    <submittedName>
        <fullName evidence="10">EphrinA-d ephrin</fullName>
    </submittedName>
</protein>
<evidence type="ECO:0000256" key="4">
    <source>
        <dbReference type="ARBA" id="ARBA00023157"/>
    </source>
</evidence>
<name>A0A6F9DCH0_9ASCI</name>
<evidence type="ECO:0000259" key="9">
    <source>
        <dbReference type="PROSITE" id="PS51551"/>
    </source>
</evidence>
<dbReference type="InterPro" id="IPR031328">
    <property type="entry name" value="Ephrin"/>
</dbReference>
<feature type="domain" description="Ephrin RBD" evidence="9">
    <location>
        <begin position="23"/>
        <end position="157"/>
    </location>
</feature>
<evidence type="ECO:0000256" key="6">
    <source>
        <dbReference type="PROSITE-ProRule" id="PRU00884"/>
    </source>
</evidence>
<dbReference type="EMBL" id="LR784763">
    <property type="protein sequence ID" value="CAB3241349.1"/>
    <property type="molecule type" value="mRNA"/>
</dbReference>
<comment type="caution">
    <text evidence="6">Lacks conserved residue(s) required for the propagation of feature annotation.</text>
</comment>
<evidence type="ECO:0000256" key="3">
    <source>
        <dbReference type="ARBA" id="ARBA00023136"/>
    </source>
</evidence>
<dbReference type="GO" id="GO:0007411">
    <property type="term" value="P:axon guidance"/>
    <property type="evidence" value="ECO:0007669"/>
    <property type="project" value="TreeGrafter"/>
</dbReference>
<dbReference type="GO" id="GO:0046875">
    <property type="term" value="F:ephrin receptor binding"/>
    <property type="evidence" value="ECO:0007669"/>
    <property type="project" value="TreeGrafter"/>
</dbReference>
<evidence type="ECO:0000256" key="2">
    <source>
        <dbReference type="ARBA" id="ARBA00022729"/>
    </source>
</evidence>